<evidence type="ECO:0000256" key="1">
    <source>
        <dbReference type="SAM" id="MobiDB-lite"/>
    </source>
</evidence>
<feature type="region of interest" description="Disordered" evidence="1">
    <location>
        <begin position="16"/>
        <end position="108"/>
    </location>
</feature>
<reference evidence="2 3" key="2">
    <citation type="submission" date="2019-04" db="EMBL/GenBank/DDBJ databases">
        <title>The genome sequence of big-headed turtle.</title>
        <authorList>
            <person name="Gong S."/>
        </authorList>
    </citation>
    <scope>NUCLEOTIDE SEQUENCE [LARGE SCALE GENOMIC DNA]</scope>
    <source>
        <strain evidence="2">DO16091913</strain>
        <tissue evidence="2">Muscle</tissue>
    </source>
</reference>
<evidence type="ECO:0000313" key="3">
    <source>
        <dbReference type="Proteomes" id="UP000297703"/>
    </source>
</evidence>
<organism evidence="2 3">
    <name type="scientific">Platysternon megacephalum</name>
    <name type="common">big-headed turtle</name>
    <dbReference type="NCBI Taxonomy" id="55544"/>
    <lineage>
        <taxon>Eukaryota</taxon>
        <taxon>Metazoa</taxon>
        <taxon>Chordata</taxon>
        <taxon>Craniata</taxon>
        <taxon>Vertebrata</taxon>
        <taxon>Euteleostomi</taxon>
        <taxon>Archelosauria</taxon>
        <taxon>Testudinata</taxon>
        <taxon>Testudines</taxon>
        <taxon>Cryptodira</taxon>
        <taxon>Durocryptodira</taxon>
        <taxon>Testudinoidea</taxon>
        <taxon>Platysternidae</taxon>
        <taxon>Platysternon</taxon>
    </lineage>
</organism>
<protein>
    <submittedName>
        <fullName evidence="2">Uracil-DNA glycosylase</fullName>
    </submittedName>
</protein>
<dbReference type="EMBL" id="QXTE01000731">
    <property type="protein sequence ID" value="TFJ96234.1"/>
    <property type="molecule type" value="Genomic_DNA"/>
</dbReference>
<sequence length="108" mass="10925">MEAACGAFALALLPLRSPPPPGRVTPPRVLGCETPRDPPALSLGALSGPAGGQIPTPPPGIKTPRSALGTSAIGPPTAQQPPRAPSPWHCPWAEFPAPPQGPEPPAEQ</sequence>
<dbReference type="Proteomes" id="UP000297703">
    <property type="component" value="Unassembled WGS sequence"/>
</dbReference>
<proteinExistence type="predicted"/>
<reference evidence="2 3" key="1">
    <citation type="submission" date="2019-04" db="EMBL/GenBank/DDBJ databases">
        <title>Draft genome of the big-headed turtle Platysternon megacephalum.</title>
        <authorList>
            <person name="Gong S."/>
        </authorList>
    </citation>
    <scope>NUCLEOTIDE SEQUENCE [LARGE SCALE GENOMIC DNA]</scope>
    <source>
        <strain evidence="2">DO16091913</strain>
        <tissue evidence="2">Muscle</tissue>
    </source>
</reference>
<evidence type="ECO:0000313" key="2">
    <source>
        <dbReference type="EMBL" id="TFJ96234.1"/>
    </source>
</evidence>
<gene>
    <name evidence="2" type="ORF">DR999_PMT21989</name>
</gene>
<accession>A0A4D9DFX6</accession>
<name>A0A4D9DFX6_9SAUR</name>
<feature type="compositionally biased region" description="Low complexity" evidence="1">
    <location>
        <begin position="39"/>
        <end position="48"/>
    </location>
</feature>
<dbReference type="AlphaFoldDB" id="A0A4D9DFX6"/>
<feature type="compositionally biased region" description="Pro residues" evidence="1">
    <location>
        <begin position="96"/>
        <end position="108"/>
    </location>
</feature>
<comment type="caution">
    <text evidence="2">The sequence shown here is derived from an EMBL/GenBank/DDBJ whole genome shotgun (WGS) entry which is preliminary data.</text>
</comment>
<keyword evidence="3" id="KW-1185">Reference proteome</keyword>